<evidence type="ECO:0000313" key="1">
    <source>
        <dbReference type="EnsemblPlants" id="KQL22864"/>
    </source>
</evidence>
<dbReference type="InParanoid" id="K4A3T9"/>
<dbReference type="EnsemblPlants" id="KQL22864">
    <property type="protein sequence ID" value="KQL22864"/>
    <property type="gene ID" value="SETIT_033542mg"/>
</dbReference>
<reference evidence="2" key="1">
    <citation type="journal article" date="2012" name="Nat. Biotechnol.">
        <title>Reference genome sequence of the model plant Setaria.</title>
        <authorList>
            <person name="Bennetzen J.L."/>
            <person name="Schmutz J."/>
            <person name="Wang H."/>
            <person name="Percifield R."/>
            <person name="Hawkins J."/>
            <person name="Pontaroli A.C."/>
            <person name="Estep M."/>
            <person name="Feng L."/>
            <person name="Vaughn J.N."/>
            <person name="Grimwood J."/>
            <person name="Jenkins J."/>
            <person name="Barry K."/>
            <person name="Lindquist E."/>
            <person name="Hellsten U."/>
            <person name="Deshpande S."/>
            <person name="Wang X."/>
            <person name="Wu X."/>
            <person name="Mitros T."/>
            <person name="Triplett J."/>
            <person name="Yang X."/>
            <person name="Ye C.Y."/>
            <person name="Mauro-Herrera M."/>
            <person name="Wang L."/>
            <person name="Li P."/>
            <person name="Sharma M."/>
            <person name="Sharma R."/>
            <person name="Ronald P.C."/>
            <person name="Panaud O."/>
            <person name="Kellogg E.A."/>
            <person name="Brutnell T.P."/>
            <person name="Doust A.N."/>
            <person name="Tuskan G.A."/>
            <person name="Rokhsar D."/>
            <person name="Devos K.M."/>
        </authorList>
    </citation>
    <scope>NUCLEOTIDE SEQUENCE [LARGE SCALE GENOMIC DNA]</scope>
    <source>
        <strain evidence="2">cv. Yugu1</strain>
    </source>
</reference>
<proteinExistence type="predicted"/>
<keyword evidence="2" id="KW-1185">Reference proteome</keyword>
<evidence type="ECO:0000313" key="2">
    <source>
        <dbReference type="Proteomes" id="UP000004995"/>
    </source>
</evidence>
<organism evidence="1 2">
    <name type="scientific">Setaria italica</name>
    <name type="common">Foxtail millet</name>
    <name type="synonym">Panicum italicum</name>
    <dbReference type="NCBI Taxonomy" id="4555"/>
    <lineage>
        <taxon>Eukaryota</taxon>
        <taxon>Viridiplantae</taxon>
        <taxon>Streptophyta</taxon>
        <taxon>Embryophyta</taxon>
        <taxon>Tracheophyta</taxon>
        <taxon>Spermatophyta</taxon>
        <taxon>Magnoliopsida</taxon>
        <taxon>Liliopsida</taxon>
        <taxon>Poales</taxon>
        <taxon>Poaceae</taxon>
        <taxon>PACMAD clade</taxon>
        <taxon>Panicoideae</taxon>
        <taxon>Panicodae</taxon>
        <taxon>Paniceae</taxon>
        <taxon>Cenchrinae</taxon>
        <taxon>Setaria</taxon>
    </lineage>
</organism>
<accession>K4A3T9</accession>
<protein>
    <submittedName>
        <fullName evidence="1">Uncharacterized protein</fullName>
    </submittedName>
</protein>
<sequence length="40" mass="4483">MPCRMGVVLNEVPVRRCTGEAWTIVCRDTSLSAWARCCLV</sequence>
<dbReference type="Gramene" id="KQL22864">
    <property type="protein sequence ID" value="KQL22864"/>
    <property type="gene ID" value="SETIT_033542mg"/>
</dbReference>
<dbReference type="HOGENOM" id="CLU_3300286_0_0_1"/>
<name>K4A3T9_SETIT</name>
<dbReference type="EMBL" id="AGNK02000734">
    <property type="status" value="NOT_ANNOTATED_CDS"/>
    <property type="molecule type" value="Genomic_DNA"/>
</dbReference>
<dbReference type="Proteomes" id="UP000004995">
    <property type="component" value="Unassembled WGS sequence"/>
</dbReference>
<reference evidence="1" key="2">
    <citation type="submission" date="2018-08" db="UniProtKB">
        <authorList>
            <consortium name="EnsemblPlants"/>
        </authorList>
    </citation>
    <scope>IDENTIFICATION</scope>
    <source>
        <strain evidence="1">Yugu1</strain>
    </source>
</reference>
<dbReference type="AlphaFoldDB" id="K4A3T9"/>